<organism evidence="2 3">
    <name type="scientific">Isoptericola jiangsuensis</name>
    <dbReference type="NCBI Taxonomy" id="548579"/>
    <lineage>
        <taxon>Bacteria</taxon>
        <taxon>Bacillati</taxon>
        <taxon>Actinomycetota</taxon>
        <taxon>Actinomycetes</taxon>
        <taxon>Micrococcales</taxon>
        <taxon>Promicromonosporaceae</taxon>
        <taxon>Isoptericola</taxon>
    </lineage>
</organism>
<dbReference type="PROSITE" id="PS51257">
    <property type="entry name" value="PROKAR_LIPOPROTEIN"/>
    <property type="match status" value="1"/>
</dbReference>
<evidence type="ECO:0000313" key="3">
    <source>
        <dbReference type="Proteomes" id="UP000224130"/>
    </source>
</evidence>
<accession>A0A2A9F2N3</accession>
<comment type="caution">
    <text evidence="2">The sequence shown here is derived from an EMBL/GenBank/DDBJ whole genome shotgun (WGS) entry which is preliminary data.</text>
</comment>
<dbReference type="EMBL" id="PDJJ01000001">
    <property type="protein sequence ID" value="PFG44770.1"/>
    <property type="molecule type" value="Genomic_DNA"/>
</dbReference>
<dbReference type="RefSeq" id="WP_141538722.1">
    <property type="nucleotide sequence ID" value="NZ_PDJJ01000001.1"/>
</dbReference>
<keyword evidence="3" id="KW-1185">Reference proteome</keyword>
<name>A0A2A9F2N3_9MICO</name>
<sequence length="320" mass="32180">MTDRSVAVRVAALCAAGLVLAACTPPASTPTPTLPADVAAALTAELRQDRTQYADRTGALRVVNGSDHDLVLLGGTVTAPGFSPTTPDGVTDRPLPAGSGRDVRLRLGDVDCATAPDEAAVHAVVRVALPPDGETGTEAAGRAADAHVAGTGATAPTAGVEVEVPVVDPLGRLAAVHAEVCAERLVATGARLEVTDVVAAEVEGRDGGPAPGLRLTVAVTPVDGGPAVRVDEVTGTTLLSPAGGATTWTGDAVEPTDDVVVLDALPARCDPHAVGEDKRGTFLPVVASVDGVQQAVTYLPMTDAQRAAVYTAIHDACGWD</sequence>
<evidence type="ECO:0000313" key="2">
    <source>
        <dbReference type="EMBL" id="PFG44770.1"/>
    </source>
</evidence>
<gene>
    <name evidence="2" type="ORF">ATJ88_3506</name>
</gene>
<dbReference type="OrthoDB" id="3784033at2"/>
<feature type="chain" id="PRO_5012337556" evidence="1">
    <location>
        <begin position="22"/>
        <end position="320"/>
    </location>
</feature>
<dbReference type="AlphaFoldDB" id="A0A2A9F2N3"/>
<reference evidence="2 3" key="1">
    <citation type="submission" date="2017-10" db="EMBL/GenBank/DDBJ databases">
        <title>Sequencing the genomes of 1000 actinobacteria strains.</title>
        <authorList>
            <person name="Klenk H.-P."/>
        </authorList>
    </citation>
    <scope>NUCLEOTIDE SEQUENCE [LARGE SCALE GENOMIC DNA]</scope>
    <source>
        <strain evidence="2 3">DSM 21863</strain>
    </source>
</reference>
<keyword evidence="1" id="KW-0732">Signal</keyword>
<protein>
    <submittedName>
        <fullName evidence="2">Uncharacterized protein</fullName>
    </submittedName>
</protein>
<dbReference type="Proteomes" id="UP000224130">
    <property type="component" value="Unassembled WGS sequence"/>
</dbReference>
<evidence type="ECO:0000256" key="1">
    <source>
        <dbReference type="SAM" id="SignalP"/>
    </source>
</evidence>
<proteinExistence type="predicted"/>
<feature type="signal peptide" evidence="1">
    <location>
        <begin position="1"/>
        <end position="21"/>
    </location>
</feature>